<evidence type="ECO:0000313" key="8">
    <source>
        <dbReference type="Proteomes" id="UP001549111"/>
    </source>
</evidence>
<comment type="similarity">
    <text evidence="1">Belongs to the DprA/Smf family.</text>
</comment>
<dbReference type="Proteomes" id="UP001549111">
    <property type="component" value="Unassembled WGS sequence"/>
</dbReference>
<dbReference type="InterPro" id="IPR057666">
    <property type="entry name" value="DrpA_SLOG"/>
</dbReference>
<dbReference type="AlphaFoldDB" id="A0A5C1Q2K0"/>
<evidence type="ECO:0000259" key="4">
    <source>
        <dbReference type="Pfam" id="PF17782"/>
    </source>
</evidence>
<evidence type="ECO:0000313" key="5">
    <source>
        <dbReference type="EMBL" id="MET3602878.1"/>
    </source>
</evidence>
<feature type="domain" description="DprA winged helix" evidence="4">
    <location>
        <begin position="319"/>
        <end position="378"/>
    </location>
</feature>
<reference evidence="6 7" key="1">
    <citation type="submission" date="2019-02" db="EMBL/GenBank/DDBJ databases">
        <title>Complete Genome Sequence and Methylome Analysis of Sphaerotilus natans subsp. sulfidivorans D-507.</title>
        <authorList>
            <person name="Fomenkov A."/>
            <person name="Gridneva E."/>
            <person name="Smolyakov D."/>
            <person name="Dubinina G."/>
            <person name="Vincze T."/>
            <person name="Grabovich M."/>
            <person name="Roberts R.J."/>
        </authorList>
    </citation>
    <scope>NUCLEOTIDE SEQUENCE [LARGE SCALE GENOMIC DNA]</scope>
    <source>
        <strain evidence="6 7">D-507</strain>
    </source>
</reference>
<organism evidence="6 7">
    <name type="scientific">Sphaerotilus sulfidivorans</name>
    <dbReference type="NCBI Taxonomy" id="639200"/>
    <lineage>
        <taxon>Bacteria</taxon>
        <taxon>Pseudomonadati</taxon>
        <taxon>Pseudomonadota</taxon>
        <taxon>Betaproteobacteria</taxon>
        <taxon>Burkholderiales</taxon>
        <taxon>Sphaerotilaceae</taxon>
        <taxon>Sphaerotilus</taxon>
    </lineage>
</organism>
<reference evidence="5 8" key="2">
    <citation type="submission" date="2024-06" db="EMBL/GenBank/DDBJ databases">
        <title>Genomic Encyclopedia of Type Strains, Phase IV (KMG-IV): sequencing the most valuable type-strain genomes for metagenomic binning, comparative biology and taxonomic classification.</title>
        <authorList>
            <person name="Goeker M."/>
        </authorList>
    </citation>
    <scope>NUCLEOTIDE SEQUENCE [LARGE SCALE GENOMIC DNA]</scope>
    <source>
        <strain evidence="5 8">D-501</strain>
    </source>
</reference>
<dbReference type="SUPFAM" id="SSF102405">
    <property type="entry name" value="MCP/YpsA-like"/>
    <property type="match status" value="1"/>
</dbReference>
<evidence type="ECO:0000313" key="6">
    <source>
        <dbReference type="EMBL" id="QEN02255.1"/>
    </source>
</evidence>
<accession>A0A5C1Q2K0</accession>
<dbReference type="Pfam" id="PF17782">
    <property type="entry name" value="WHD_DprA"/>
    <property type="match status" value="1"/>
</dbReference>
<dbReference type="Gene3D" id="1.10.10.10">
    <property type="entry name" value="Winged helix-like DNA-binding domain superfamily/Winged helix DNA-binding domain"/>
    <property type="match status" value="1"/>
</dbReference>
<dbReference type="InterPro" id="IPR036388">
    <property type="entry name" value="WH-like_DNA-bd_sf"/>
</dbReference>
<feature type="domain" description="Smf/DprA SLOG" evidence="3">
    <location>
        <begin position="86"/>
        <end position="296"/>
    </location>
</feature>
<sequence length="386" mass="40727">MPLAGHAPDEIAAWLRLLQTPGCGRQRARQLLAAFGSPEGVFAASSVAQRQIVGEALVQALRSPPDGLDALVDATLDWLAHPDHHLLILGDEGYPPGWMHMPDSPLLLHLHGAPQRLNDRDLIALVGSRHPTASGAALAREFAAGLGRDGLGIVSGLAQGIDAAAHLGALDAGAPTVAVIGTGIDRCYPRQHEALAARIVAAGGLIVSEHALGTGPLAPHFPQRNRLIAGLSLGTLVVEAALQSGSLITARLALESNREVFAIPGPIRSPQSRGCHRLIRDGARLVESVEDILEDLRPLRRVPAPSSSATDEMPRTAAAAATAPDVQDDVSDPILQALGWSPATLDALQARTGWATPQLQARLLELEMLEQIVRLPGQIFQRQNRA</sequence>
<dbReference type="KEGG" id="snn:EWH46_16825"/>
<dbReference type="Gene3D" id="3.40.50.450">
    <property type="match status" value="1"/>
</dbReference>
<evidence type="ECO:0000313" key="7">
    <source>
        <dbReference type="Proteomes" id="UP000323522"/>
    </source>
</evidence>
<evidence type="ECO:0000256" key="1">
    <source>
        <dbReference type="ARBA" id="ARBA00006525"/>
    </source>
</evidence>
<evidence type="ECO:0000259" key="3">
    <source>
        <dbReference type="Pfam" id="PF02481"/>
    </source>
</evidence>
<dbReference type="EMBL" id="JBEPLS010000002">
    <property type="protein sequence ID" value="MET3602878.1"/>
    <property type="molecule type" value="Genomic_DNA"/>
</dbReference>
<gene>
    <name evidence="6" type="primary">dprA</name>
    <name evidence="5" type="ORF">ABIC99_000662</name>
    <name evidence="6" type="ORF">EWH46_16825</name>
</gene>
<name>A0A5C1Q2K0_9BURK</name>
<dbReference type="Proteomes" id="UP000323522">
    <property type="component" value="Chromosome"/>
</dbReference>
<feature type="region of interest" description="Disordered" evidence="2">
    <location>
        <begin position="302"/>
        <end position="326"/>
    </location>
</feature>
<dbReference type="InterPro" id="IPR003488">
    <property type="entry name" value="DprA"/>
</dbReference>
<keyword evidence="8" id="KW-1185">Reference proteome</keyword>
<dbReference type="NCBIfam" id="TIGR00732">
    <property type="entry name" value="dprA"/>
    <property type="match status" value="1"/>
</dbReference>
<evidence type="ECO:0000256" key="2">
    <source>
        <dbReference type="SAM" id="MobiDB-lite"/>
    </source>
</evidence>
<protein>
    <submittedName>
        <fullName evidence="5">DNA processing protein</fullName>
    </submittedName>
    <submittedName>
        <fullName evidence="6">DNA-protecting protein DprA</fullName>
    </submittedName>
</protein>
<dbReference type="GO" id="GO:0009294">
    <property type="term" value="P:DNA-mediated transformation"/>
    <property type="evidence" value="ECO:0007669"/>
    <property type="project" value="InterPro"/>
</dbReference>
<dbReference type="PANTHER" id="PTHR43022">
    <property type="entry name" value="PROTEIN SMF"/>
    <property type="match status" value="1"/>
</dbReference>
<dbReference type="RefSeq" id="WP_149504882.1">
    <property type="nucleotide sequence ID" value="NZ_CP035708.1"/>
</dbReference>
<dbReference type="InterPro" id="IPR041614">
    <property type="entry name" value="DprA_WH"/>
</dbReference>
<dbReference type="PANTHER" id="PTHR43022:SF1">
    <property type="entry name" value="PROTEIN SMF"/>
    <property type="match status" value="1"/>
</dbReference>
<dbReference type="EMBL" id="CP035708">
    <property type="protein sequence ID" value="QEN02255.1"/>
    <property type="molecule type" value="Genomic_DNA"/>
</dbReference>
<proteinExistence type="inferred from homology"/>
<dbReference type="OrthoDB" id="9785707at2"/>
<dbReference type="Pfam" id="PF02481">
    <property type="entry name" value="DNA_processg_A"/>
    <property type="match status" value="1"/>
</dbReference>